<dbReference type="InterPro" id="IPR046841">
    <property type="entry name" value="SpoIVA_middle"/>
</dbReference>
<reference evidence="4" key="1">
    <citation type="submission" date="2020-10" db="EMBL/GenBank/DDBJ databases">
        <authorList>
            <person name="Gilroy R."/>
        </authorList>
    </citation>
    <scope>NUCLEOTIDE SEQUENCE</scope>
    <source>
        <strain evidence="4">ChiBcec6-7307</strain>
    </source>
</reference>
<dbReference type="Pfam" id="PF09547">
    <property type="entry name" value="SpoIVA_ATPase"/>
    <property type="match status" value="1"/>
</dbReference>
<dbReference type="PIRSF" id="PIRSF007466">
    <property type="entry name" value="SpoIVA"/>
    <property type="match status" value="1"/>
</dbReference>
<dbReference type="InterPro" id="IPR014201">
    <property type="entry name" value="Spore_IV_A"/>
</dbReference>
<accession>A0A9D1P0T6</accession>
<feature type="domain" description="Stage IV sporulation protein A ATPase" evidence="1">
    <location>
        <begin position="1"/>
        <end position="237"/>
    </location>
</feature>
<organism evidence="4 5">
    <name type="scientific">Candidatus Merdiplasma excrementigallinarum</name>
    <dbReference type="NCBI Taxonomy" id="2840864"/>
    <lineage>
        <taxon>Bacteria</taxon>
        <taxon>Bacillati</taxon>
        <taxon>Bacillota</taxon>
        <taxon>Clostridia</taxon>
        <taxon>Lachnospirales</taxon>
        <taxon>Lachnospiraceae</taxon>
        <taxon>Lachnospiraceae incertae sedis</taxon>
        <taxon>Candidatus Merdiplasma</taxon>
    </lineage>
</organism>
<dbReference type="Gene3D" id="3.40.50.300">
    <property type="entry name" value="P-loop containing nucleotide triphosphate hydrolases"/>
    <property type="match status" value="1"/>
</dbReference>
<dbReference type="NCBIfam" id="TIGR02836">
    <property type="entry name" value="spore_IV_A"/>
    <property type="match status" value="1"/>
</dbReference>
<dbReference type="Proteomes" id="UP000886889">
    <property type="component" value="Unassembled WGS sequence"/>
</dbReference>
<dbReference type="InterPro" id="IPR046840">
    <property type="entry name" value="SpoIVA_C"/>
</dbReference>
<reference evidence="4" key="2">
    <citation type="journal article" date="2021" name="PeerJ">
        <title>Extensive microbial diversity within the chicken gut microbiome revealed by metagenomics and culture.</title>
        <authorList>
            <person name="Gilroy R."/>
            <person name="Ravi A."/>
            <person name="Getino M."/>
            <person name="Pursley I."/>
            <person name="Horton D.L."/>
            <person name="Alikhan N.F."/>
            <person name="Baker D."/>
            <person name="Gharbi K."/>
            <person name="Hall N."/>
            <person name="Watson M."/>
            <person name="Adriaenssens E.M."/>
            <person name="Foster-Nyarko E."/>
            <person name="Jarju S."/>
            <person name="Secka A."/>
            <person name="Antonio M."/>
            <person name="Oren A."/>
            <person name="Chaudhuri R.R."/>
            <person name="La Ragione R."/>
            <person name="Hildebrand F."/>
            <person name="Pallen M.J."/>
        </authorList>
    </citation>
    <scope>NUCLEOTIDE SEQUENCE</scope>
    <source>
        <strain evidence="4">ChiBcec6-7307</strain>
    </source>
</reference>
<dbReference type="Pfam" id="PF20439">
    <property type="entry name" value="SpoIVA_C"/>
    <property type="match status" value="1"/>
</dbReference>
<evidence type="ECO:0000313" key="4">
    <source>
        <dbReference type="EMBL" id="HIV23483.1"/>
    </source>
</evidence>
<dbReference type="GO" id="GO:0005524">
    <property type="term" value="F:ATP binding"/>
    <property type="evidence" value="ECO:0007669"/>
    <property type="project" value="InterPro"/>
</dbReference>
<evidence type="ECO:0000259" key="1">
    <source>
        <dbReference type="Pfam" id="PF09547"/>
    </source>
</evidence>
<dbReference type="GO" id="GO:0016887">
    <property type="term" value="F:ATP hydrolysis activity"/>
    <property type="evidence" value="ECO:0007669"/>
    <property type="project" value="InterPro"/>
</dbReference>
<dbReference type="InterPro" id="IPR046842">
    <property type="entry name" value="SpoIVA_ATPase"/>
</dbReference>
<dbReference type="Pfam" id="PF20438">
    <property type="entry name" value="SpoIVA_middle"/>
    <property type="match status" value="1"/>
</dbReference>
<dbReference type="SUPFAM" id="SSF52540">
    <property type="entry name" value="P-loop containing nucleoside triphosphate hydrolases"/>
    <property type="match status" value="1"/>
</dbReference>
<protein>
    <submittedName>
        <fullName evidence="4">Stage IV sporulation protein A</fullName>
    </submittedName>
</protein>
<gene>
    <name evidence="4" type="primary">spoIVA</name>
    <name evidence="4" type="ORF">IAC80_06045</name>
</gene>
<proteinExistence type="predicted"/>
<comment type="caution">
    <text evidence="4">The sequence shown here is derived from an EMBL/GenBank/DDBJ whole genome shotgun (WGS) entry which is preliminary data.</text>
</comment>
<feature type="domain" description="Stage IV sporulation protein A middle" evidence="2">
    <location>
        <begin position="240"/>
        <end position="415"/>
    </location>
</feature>
<sequence>MQEFQLYKDIQARTGGEVYIGVVGPVRTGKSTFIRKFMELMVLPRQSGHELEMMRDELPTSGIGKTITTVEPKFVPRKAAQVSLDDEVQVKLRLADCVGYVVEGAEGYTGEDGSRRMVKTPWDKKEIPFTEAAAFGTDRVIRDHATVGLVVTTDGSFGEIPRENFLEAEKKAILELQKIGKPFLVLVNSEKPYGDEAARAVSQIESAYGAACMAVNCEQLKKEDVEEIFRRLLYEFPVIRLEFFVPRWMEMLNNDHWMKQELLRGVHGIMERVHTVKDITQEALEMNLEFIRRTKLEKVNLAQGLAGISLEPEENYYYQILSEMTGTQIEGEYQLISILKDLSMRRKEYEAVEEAVRSVRLTGYGIITPKREEITLDEPTVIRQGNRYGIKIRAASPSIHLIRADIETEIAPIVGSESQAEDLIRYIKEAGENGESIWQTAIFGKSVEELVTDGIQSKLSMIGEESRKKLQDTMRKIVNESSGGLICIII</sequence>
<dbReference type="CDD" id="cd00882">
    <property type="entry name" value="Ras_like_GTPase"/>
    <property type="match status" value="1"/>
</dbReference>
<name>A0A9D1P0T6_9FIRM</name>
<dbReference type="InterPro" id="IPR027417">
    <property type="entry name" value="P-loop_NTPase"/>
</dbReference>
<evidence type="ECO:0000313" key="5">
    <source>
        <dbReference type="Proteomes" id="UP000886889"/>
    </source>
</evidence>
<dbReference type="EMBL" id="DVOS01000054">
    <property type="protein sequence ID" value="HIV23483.1"/>
    <property type="molecule type" value="Genomic_DNA"/>
</dbReference>
<dbReference type="GO" id="GO:0043934">
    <property type="term" value="P:sporulation"/>
    <property type="evidence" value="ECO:0007669"/>
    <property type="project" value="InterPro"/>
</dbReference>
<evidence type="ECO:0000259" key="2">
    <source>
        <dbReference type="Pfam" id="PF20438"/>
    </source>
</evidence>
<feature type="domain" description="Sporulation stage IV protein A C-terminal" evidence="3">
    <location>
        <begin position="416"/>
        <end position="490"/>
    </location>
</feature>
<dbReference type="AlphaFoldDB" id="A0A9D1P0T6"/>
<evidence type="ECO:0000259" key="3">
    <source>
        <dbReference type="Pfam" id="PF20439"/>
    </source>
</evidence>